<gene>
    <name evidence="2" type="ORF">BT67DRAFT_223319</name>
</gene>
<feature type="region of interest" description="Disordered" evidence="1">
    <location>
        <begin position="64"/>
        <end position="88"/>
    </location>
</feature>
<organism evidence="2 3">
    <name type="scientific">Trichocladium antarcticum</name>
    <dbReference type="NCBI Taxonomy" id="1450529"/>
    <lineage>
        <taxon>Eukaryota</taxon>
        <taxon>Fungi</taxon>
        <taxon>Dikarya</taxon>
        <taxon>Ascomycota</taxon>
        <taxon>Pezizomycotina</taxon>
        <taxon>Sordariomycetes</taxon>
        <taxon>Sordariomycetidae</taxon>
        <taxon>Sordariales</taxon>
        <taxon>Chaetomiaceae</taxon>
        <taxon>Trichocladium</taxon>
    </lineage>
</organism>
<dbReference type="EMBL" id="MU853438">
    <property type="protein sequence ID" value="KAK4130276.1"/>
    <property type="molecule type" value="Genomic_DNA"/>
</dbReference>
<evidence type="ECO:0000256" key="1">
    <source>
        <dbReference type="SAM" id="MobiDB-lite"/>
    </source>
</evidence>
<comment type="caution">
    <text evidence="2">The sequence shown here is derived from an EMBL/GenBank/DDBJ whole genome shotgun (WGS) entry which is preliminary data.</text>
</comment>
<sequence>MPCPPLLSDLLRVCDRLDASVPPMLPRAVLASQWEWYRHQPRMQTARQQQFRWEGLRTQPPCSVPPATAQPHTCKVRHSPNDSQRPNQAILSIRNGPKSGTFPCVLFYTFLLFLSVQAFNFKVDLSDVFDAVIVVNCTRNDMFAPEPMVLIEYRWKRKEAGKPPKTSHESAARKWRLIHHNSHSVPTIECHCSIMIGPWRASPR</sequence>
<protein>
    <submittedName>
        <fullName evidence="2">Uncharacterized protein</fullName>
    </submittedName>
</protein>
<name>A0AAN6UER4_9PEZI</name>
<dbReference type="Proteomes" id="UP001304895">
    <property type="component" value="Unassembled WGS sequence"/>
</dbReference>
<dbReference type="AlphaFoldDB" id="A0AAN6UER4"/>
<reference evidence="2" key="2">
    <citation type="submission" date="2023-05" db="EMBL/GenBank/DDBJ databases">
        <authorList>
            <consortium name="Lawrence Berkeley National Laboratory"/>
            <person name="Steindorff A."/>
            <person name="Hensen N."/>
            <person name="Bonometti L."/>
            <person name="Westerberg I."/>
            <person name="Brannstrom I.O."/>
            <person name="Guillou S."/>
            <person name="Cros-Aarteil S."/>
            <person name="Calhoun S."/>
            <person name="Haridas S."/>
            <person name="Kuo A."/>
            <person name="Mondo S."/>
            <person name="Pangilinan J."/>
            <person name="Riley R."/>
            <person name="Labutti K."/>
            <person name="Andreopoulos B."/>
            <person name="Lipzen A."/>
            <person name="Chen C."/>
            <person name="Yanf M."/>
            <person name="Daum C."/>
            <person name="Ng V."/>
            <person name="Clum A."/>
            <person name="Ohm R."/>
            <person name="Martin F."/>
            <person name="Silar P."/>
            <person name="Natvig D."/>
            <person name="Lalanne C."/>
            <person name="Gautier V."/>
            <person name="Ament-Velasquez S.L."/>
            <person name="Kruys A."/>
            <person name="Hutchinson M.I."/>
            <person name="Powell A.J."/>
            <person name="Barry K."/>
            <person name="Miller A.N."/>
            <person name="Grigoriev I.V."/>
            <person name="Debuchy R."/>
            <person name="Gladieux P."/>
            <person name="Thoren M.H."/>
            <person name="Johannesson H."/>
        </authorList>
    </citation>
    <scope>NUCLEOTIDE SEQUENCE</scope>
    <source>
        <strain evidence="2">CBS 123565</strain>
    </source>
</reference>
<evidence type="ECO:0000313" key="3">
    <source>
        <dbReference type="Proteomes" id="UP001304895"/>
    </source>
</evidence>
<reference evidence="2" key="1">
    <citation type="journal article" date="2023" name="Mol. Phylogenet. Evol.">
        <title>Genome-scale phylogeny and comparative genomics of the fungal order Sordariales.</title>
        <authorList>
            <person name="Hensen N."/>
            <person name="Bonometti L."/>
            <person name="Westerberg I."/>
            <person name="Brannstrom I.O."/>
            <person name="Guillou S."/>
            <person name="Cros-Aarteil S."/>
            <person name="Calhoun S."/>
            <person name="Haridas S."/>
            <person name="Kuo A."/>
            <person name="Mondo S."/>
            <person name="Pangilinan J."/>
            <person name="Riley R."/>
            <person name="LaButti K."/>
            <person name="Andreopoulos B."/>
            <person name="Lipzen A."/>
            <person name="Chen C."/>
            <person name="Yan M."/>
            <person name="Daum C."/>
            <person name="Ng V."/>
            <person name="Clum A."/>
            <person name="Steindorff A."/>
            <person name="Ohm R.A."/>
            <person name="Martin F."/>
            <person name="Silar P."/>
            <person name="Natvig D.O."/>
            <person name="Lalanne C."/>
            <person name="Gautier V."/>
            <person name="Ament-Velasquez S.L."/>
            <person name="Kruys A."/>
            <person name="Hutchinson M.I."/>
            <person name="Powell A.J."/>
            <person name="Barry K."/>
            <person name="Miller A.N."/>
            <person name="Grigoriev I.V."/>
            <person name="Debuchy R."/>
            <person name="Gladieux P."/>
            <person name="Hiltunen Thoren M."/>
            <person name="Johannesson H."/>
        </authorList>
    </citation>
    <scope>NUCLEOTIDE SEQUENCE</scope>
    <source>
        <strain evidence="2">CBS 123565</strain>
    </source>
</reference>
<accession>A0AAN6UER4</accession>
<keyword evidence="3" id="KW-1185">Reference proteome</keyword>
<evidence type="ECO:0000313" key="2">
    <source>
        <dbReference type="EMBL" id="KAK4130276.1"/>
    </source>
</evidence>
<proteinExistence type="predicted"/>